<feature type="region of interest" description="Disordered" evidence="1">
    <location>
        <begin position="331"/>
        <end position="353"/>
    </location>
</feature>
<feature type="compositionally biased region" description="Polar residues" evidence="1">
    <location>
        <begin position="402"/>
        <end position="416"/>
    </location>
</feature>
<gene>
    <name evidence="2" type="ORF">DSTB1V02_LOCUS3048</name>
</gene>
<dbReference type="SUPFAM" id="SSF57603">
    <property type="entry name" value="FnI-like domain"/>
    <property type="match status" value="1"/>
</dbReference>
<feature type="region of interest" description="Disordered" evidence="1">
    <location>
        <begin position="240"/>
        <end position="297"/>
    </location>
</feature>
<dbReference type="EMBL" id="LR899886">
    <property type="protein sequence ID" value="CAD7243114.1"/>
    <property type="molecule type" value="Genomic_DNA"/>
</dbReference>
<keyword evidence="3" id="KW-1185">Reference proteome</keyword>
<feature type="compositionally biased region" description="Basic and acidic residues" evidence="1">
    <location>
        <begin position="251"/>
        <end position="261"/>
    </location>
</feature>
<feature type="region of interest" description="Disordered" evidence="1">
    <location>
        <begin position="396"/>
        <end position="418"/>
    </location>
</feature>
<feature type="compositionally biased region" description="Low complexity" evidence="1">
    <location>
        <begin position="262"/>
        <end position="273"/>
    </location>
</feature>
<accession>A0A7R8X8K0</accession>
<name>A0A7R8X8K0_9CRUS</name>
<evidence type="ECO:0000313" key="3">
    <source>
        <dbReference type="Proteomes" id="UP000677054"/>
    </source>
</evidence>
<dbReference type="Gene3D" id="2.10.70.10">
    <property type="entry name" value="Complement Module, domain 1"/>
    <property type="match status" value="1"/>
</dbReference>
<evidence type="ECO:0000256" key="1">
    <source>
        <dbReference type="SAM" id="MobiDB-lite"/>
    </source>
</evidence>
<dbReference type="EMBL" id="CAJPEV010000369">
    <property type="protein sequence ID" value="CAG0884550.1"/>
    <property type="molecule type" value="Genomic_DNA"/>
</dbReference>
<sequence>MNYDMDLDVNRASRGNSCHAVSFIWKCVLAEVTPDLSLPIPIDCEVNGRVYGNGAKIENPDKPCEVCSCQGGDVKCNLIECFWRNDCTPKYQSGRCCPTYTHCPPLNSQTMATFAPGKSSPLPRPPLIGANQGPIGISTMETNQKEDKTTISPETTTEVKSTAVKREQSTTTEAYTEVTSIKSKDGITSVVMKYPTVTKVEQDGNDTIIEQIDQMVTVEVMPNKTDDIVAPELELVAVGTVEDVNEDDDEKDKNISTEKTKSSSSPSLTPALTHPEDNAPAQPHMVEQSDDDESGERVVTRWEIVTEIIDTRHESIVNFFNNLFAGDDPFPDLPYTDKQSDSEVEEATSLPDSPDSLTIIVEETSGEGRSEPETNHKGPGMILEEYQPPVTIIHQENGLGPRTNSTTTEVPSNMKTVSGVDDNLTKVEMKGQTLAGPTKMSAIHRNISKNKINVNQQREEMKKYKYTQEIRPNMKMKGNNPSDDAHLTAPGEPDDPAGDIGLPSFGSSAGVLSTIPDSGVASEIAYFTPDNPPFDASGILPLQPELLPSPPAGIPLRGPNPDLFQHALETKTITTSMGDSSNAKDLSEISTEPPSTTPGSRNNFASHGAVDPRLQPQVMLYPVSHMEDLVVMNGENTTTATDLKSGNIHGVSFGHEPESPRPSPPVRQPFLGFIPSVANPIASQNLNNPPGPQAFVPLNQPNLHAGEPGVRFHPAASPSDLSSGYYPLQNSRPTTQFQSSPQSNPGIPLETTTATTTRQIVDEPSNQKEHGPQSGNQWLPFLLVPSVRETTTAKVHHENETATLPAHNVKDELTVGTILNVTQDGFNRVMYRNEMENQTKTHEDPDTVFGHVVSLVRHILQ</sequence>
<evidence type="ECO:0000313" key="2">
    <source>
        <dbReference type="EMBL" id="CAD7243114.1"/>
    </source>
</evidence>
<dbReference type="AlphaFoldDB" id="A0A7R8X8K0"/>
<evidence type="ECO:0008006" key="4">
    <source>
        <dbReference type="Google" id="ProtNLM"/>
    </source>
</evidence>
<feature type="compositionally biased region" description="Polar residues" evidence="1">
    <location>
        <begin position="574"/>
        <end position="605"/>
    </location>
</feature>
<feature type="region of interest" description="Disordered" evidence="1">
    <location>
        <begin position="574"/>
        <end position="611"/>
    </location>
</feature>
<feature type="region of interest" description="Disordered" evidence="1">
    <location>
        <begin position="701"/>
        <end position="750"/>
    </location>
</feature>
<organism evidence="2">
    <name type="scientific">Darwinula stevensoni</name>
    <dbReference type="NCBI Taxonomy" id="69355"/>
    <lineage>
        <taxon>Eukaryota</taxon>
        <taxon>Metazoa</taxon>
        <taxon>Ecdysozoa</taxon>
        <taxon>Arthropoda</taxon>
        <taxon>Crustacea</taxon>
        <taxon>Oligostraca</taxon>
        <taxon>Ostracoda</taxon>
        <taxon>Podocopa</taxon>
        <taxon>Podocopida</taxon>
        <taxon>Darwinulocopina</taxon>
        <taxon>Darwinuloidea</taxon>
        <taxon>Darwinulidae</taxon>
        <taxon>Darwinula</taxon>
    </lineage>
</organism>
<reference evidence="2" key="1">
    <citation type="submission" date="2020-11" db="EMBL/GenBank/DDBJ databases">
        <authorList>
            <person name="Tran Van P."/>
        </authorList>
    </citation>
    <scope>NUCLEOTIDE SEQUENCE</scope>
</reference>
<dbReference type="Pfam" id="PF23334">
    <property type="entry name" value="VWC2L_2nd"/>
    <property type="match status" value="1"/>
</dbReference>
<dbReference type="Proteomes" id="UP000677054">
    <property type="component" value="Unassembled WGS sequence"/>
</dbReference>
<feature type="compositionally biased region" description="Polar residues" evidence="1">
    <location>
        <begin position="728"/>
        <end position="750"/>
    </location>
</feature>
<proteinExistence type="predicted"/>
<dbReference type="OrthoDB" id="10072086at2759"/>
<protein>
    <recommendedName>
        <fullName evidence="4">VWFC domain-containing protein</fullName>
    </recommendedName>
</protein>
<feature type="region of interest" description="Disordered" evidence="1">
    <location>
        <begin position="473"/>
        <end position="502"/>
    </location>
</feature>